<dbReference type="OrthoDB" id="1191002at2"/>
<dbReference type="AlphaFoldDB" id="A0A1M6HZ50"/>
<reference evidence="2" key="1">
    <citation type="submission" date="2016-11" db="EMBL/GenBank/DDBJ databases">
        <authorList>
            <person name="Varghese N."/>
            <person name="Submissions S."/>
        </authorList>
    </citation>
    <scope>NUCLEOTIDE SEQUENCE [LARGE SCALE GENOMIC DNA]</scope>
    <source>
        <strain evidence="2">DSM 22623</strain>
    </source>
</reference>
<name>A0A1M6HZ50_9FLAO</name>
<evidence type="ECO:0000313" key="2">
    <source>
        <dbReference type="Proteomes" id="UP000184432"/>
    </source>
</evidence>
<dbReference type="PROSITE" id="PS51257">
    <property type="entry name" value="PROKAR_LIPOPROTEIN"/>
    <property type="match status" value="1"/>
</dbReference>
<dbReference type="STRING" id="570521.SAMN04488508_1079"/>
<evidence type="ECO:0000313" key="1">
    <source>
        <dbReference type="EMBL" id="SHJ27528.1"/>
    </source>
</evidence>
<dbReference type="RefSeq" id="WP_073317693.1">
    <property type="nucleotide sequence ID" value="NZ_FQYP01000007.1"/>
</dbReference>
<dbReference type="EMBL" id="FQYP01000007">
    <property type="protein sequence ID" value="SHJ27528.1"/>
    <property type="molecule type" value="Genomic_DNA"/>
</dbReference>
<accession>A0A1M6HZ50</accession>
<protein>
    <submittedName>
        <fullName evidence="1">Uncharacterized protein</fullName>
    </submittedName>
</protein>
<dbReference type="Proteomes" id="UP000184432">
    <property type="component" value="Unassembled WGS sequence"/>
</dbReference>
<gene>
    <name evidence="1" type="ORF">SAMN04488508_1079</name>
</gene>
<proteinExistence type="predicted"/>
<keyword evidence="2" id="KW-1185">Reference proteome</keyword>
<organism evidence="1 2">
    <name type="scientific">Aquimarina spongiae</name>
    <dbReference type="NCBI Taxonomy" id="570521"/>
    <lineage>
        <taxon>Bacteria</taxon>
        <taxon>Pseudomonadati</taxon>
        <taxon>Bacteroidota</taxon>
        <taxon>Flavobacteriia</taxon>
        <taxon>Flavobacteriales</taxon>
        <taxon>Flavobacteriaceae</taxon>
        <taxon>Aquimarina</taxon>
    </lineage>
</organism>
<sequence length="159" mass="18347">MSWRVIWIGVLFLGLLSCDSFVLKKENKEDIVKDRLNKLNWHDVEQPPFFNSCKNRAEEELEICFQQTITQHIQEHLAKQSFSVNTAIEDTIWIPLLITKDSEILLQDFELPDIIISEIPNLKDLLKEGISTLPEVAPAHTRSTPVTALYKLPLVIRIN</sequence>